<dbReference type="InterPro" id="IPR019820">
    <property type="entry name" value="Sec-indep_translocase_CS"/>
</dbReference>
<accession>A0A3G9JNC2</accession>
<evidence type="ECO:0000256" key="2">
    <source>
        <dbReference type="ARBA" id="ARBA00022692"/>
    </source>
</evidence>
<feature type="transmembrane region" description="Helical" evidence="5">
    <location>
        <begin position="81"/>
        <end position="102"/>
    </location>
</feature>
<proteinExistence type="inferred from homology"/>
<dbReference type="Pfam" id="PF00902">
    <property type="entry name" value="TatC"/>
    <property type="match status" value="1"/>
</dbReference>
<evidence type="ECO:0000256" key="1">
    <source>
        <dbReference type="ARBA" id="ARBA00004141"/>
    </source>
</evidence>
<dbReference type="Proteomes" id="UP000275368">
    <property type="component" value="Chromosome"/>
</dbReference>
<keyword evidence="5" id="KW-0653">Protein transport</keyword>
<name>A0A3G9JNC2_9BACL</name>
<evidence type="ECO:0000313" key="7">
    <source>
        <dbReference type="Proteomes" id="UP000275368"/>
    </source>
</evidence>
<dbReference type="PRINTS" id="PR01840">
    <property type="entry name" value="TATCFAMILY"/>
</dbReference>
<dbReference type="GO" id="GO:0033281">
    <property type="term" value="C:TAT protein transport complex"/>
    <property type="evidence" value="ECO:0007669"/>
    <property type="project" value="UniProtKB-UniRule"/>
</dbReference>
<feature type="transmembrane region" description="Helical" evidence="5">
    <location>
        <begin position="227"/>
        <end position="245"/>
    </location>
</feature>
<dbReference type="EMBL" id="AP019308">
    <property type="protein sequence ID" value="BBH24539.1"/>
    <property type="molecule type" value="Genomic_DNA"/>
</dbReference>
<keyword evidence="7" id="KW-1185">Reference proteome</keyword>
<comment type="subunit">
    <text evidence="5">Forms a complex with TatA.</text>
</comment>
<comment type="function">
    <text evidence="5">Part of the twin-arginine translocation (Tat) system that transports large folded proteins containing a characteristic twin-arginine motif in their signal peptide across membranes.</text>
</comment>
<evidence type="ECO:0000256" key="4">
    <source>
        <dbReference type="ARBA" id="ARBA00023136"/>
    </source>
</evidence>
<dbReference type="HAMAP" id="MF_00902">
    <property type="entry name" value="TatC"/>
    <property type="match status" value="1"/>
</dbReference>
<keyword evidence="5" id="KW-1003">Cell membrane</keyword>
<organism evidence="6 7">
    <name type="scientific">Paenibacillus baekrokdamisoli</name>
    <dbReference type="NCBI Taxonomy" id="1712516"/>
    <lineage>
        <taxon>Bacteria</taxon>
        <taxon>Bacillati</taxon>
        <taxon>Bacillota</taxon>
        <taxon>Bacilli</taxon>
        <taxon>Bacillales</taxon>
        <taxon>Paenibacillaceae</taxon>
        <taxon>Paenibacillus</taxon>
    </lineage>
</organism>
<dbReference type="NCBIfam" id="TIGR00945">
    <property type="entry name" value="tatC"/>
    <property type="match status" value="1"/>
</dbReference>
<keyword evidence="5" id="KW-0813">Transport</keyword>
<evidence type="ECO:0000256" key="5">
    <source>
        <dbReference type="HAMAP-Rule" id="MF_00902"/>
    </source>
</evidence>
<evidence type="ECO:0000313" key="6">
    <source>
        <dbReference type="EMBL" id="BBH24539.1"/>
    </source>
</evidence>
<dbReference type="PANTHER" id="PTHR30371:SF4">
    <property type="entry name" value="SEC-INDEPENDENT PROTEIN TRANSLOCASE PROTEIN TATCD"/>
    <property type="match status" value="1"/>
</dbReference>
<keyword evidence="3 5" id="KW-1133">Transmembrane helix</keyword>
<dbReference type="GO" id="GO:0065002">
    <property type="term" value="P:intracellular protein transmembrane transport"/>
    <property type="evidence" value="ECO:0007669"/>
    <property type="project" value="TreeGrafter"/>
</dbReference>
<feature type="transmembrane region" description="Helical" evidence="5">
    <location>
        <begin position="30"/>
        <end position="48"/>
    </location>
</feature>
<dbReference type="GO" id="GO:0009977">
    <property type="term" value="F:proton motive force dependent protein transmembrane transporter activity"/>
    <property type="evidence" value="ECO:0007669"/>
    <property type="project" value="TreeGrafter"/>
</dbReference>
<dbReference type="PANTHER" id="PTHR30371">
    <property type="entry name" value="SEC-INDEPENDENT PROTEIN TRANSLOCASE PROTEIN TATC"/>
    <property type="match status" value="1"/>
</dbReference>
<dbReference type="AlphaFoldDB" id="A0A3G9JNC2"/>
<feature type="transmembrane region" description="Helical" evidence="5">
    <location>
        <begin position="114"/>
        <end position="141"/>
    </location>
</feature>
<dbReference type="PROSITE" id="PS01218">
    <property type="entry name" value="TATC"/>
    <property type="match status" value="1"/>
</dbReference>
<feature type="transmembrane region" description="Helical" evidence="5">
    <location>
        <begin position="203"/>
        <end position="221"/>
    </location>
</feature>
<evidence type="ECO:0000256" key="3">
    <source>
        <dbReference type="ARBA" id="ARBA00022989"/>
    </source>
</evidence>
<keyword evidence="4 5" id="KW-0472">Membrane</keyword>
<protein>
    <recommendedName>
        <fullName evidence="5">Sec-independent protein translocase protein TatC</fullName>
    </recommendedName>
</protein>
<comment type="subcellular location">
    <subcellularLocation>
        <location evidence="5">Cell membrane</location>
        <topology evidence="5">Multi-pass membrane protein</topology>
    </subcellularLocation>
    <subcellularLocation>
        <location evidence="1">Membrane</location>
        <topology evidence="1">Multi-pass membrane protein</topology>
    </subcellularLocation>
</comment>
<gene>
    <name evidence="6" type="primary">tatC2_5</name>
    <name evidence="5" type="synonym">tatC</name>
    <name evidence="6" type="ORF">Back11_58840</name>
</gene>
<dbReference type="GO" id="GO:0043953">
    <property type="term" value="P:protein transport by the Tat complex"/>
    <property type="evidence" value="ECO:0007669"/>
    <property type="project" value="UniProtKB-UniRule"/>
</dbReference>
<dbReference type="InterPro" id="IPR002033">
    <property type="entry name" value="TatC"/>
</dbReference>
<comment type="similarity">
    <text evidence="5">Belongs to the TatC family.</text>
</comment>
<sequence length="261" mass="30017">MTKSKAPGASHDELQLMSLFEHLGEFRRRLIYVLIVLIIGMIIGLFMADPAYNYLMSQEPVNGMSLHAFSLWDGIGMYMKFALVIALILVLPFAAFQLWGFVKPALRVKEQRATLIYVPFVLIMFLIGLAFSYFVVFPMAFNFTTKVARHLNLEETYGVMQYFSFMFNILIPISLLFELPIVIMFLTKLRILTPKRLRKMRRLAYFVLIFIGVVVTPPDFISDSLVAVPLIILYEISVLLSSVVYRKQLAADKAWEEEYGN</sequence>
<keyword evidence="2 5" id="KW-0812">Transmembrane</keyword>
<keyword evidence="5" id="KW-0811">Translocation</keyword>
<dbReference type="KEGG" id="pbk:Back11_58840"/>
<feature type="transmembrane region" description="Helical" evidence="5">
    <location>
        <begin position="161"/>
        <end position="183"/>
    </location>
</feature>
<reference evidence="6 7" key="1">
    <citation type="submission" date="2018-11" db="EMBL/GenBank/DDBJ databases">
        <title>Complete genome sequence of Paenibacillus baekrokdamisoli strain KCTC 33723.</title>
        <authorList>
            <person name="Kang S.W."/>
            <person name="Lee K.C."/>
            <person name="Kim K.K."/>
            <person name="Kim J.S."/>
            <person name="Kim D.S."/>
            <person name="Ko S.H."/>
            <person name="Yang S.H."/>
            <person name="Lee J.S."/>
        </authorList>
    </citation>
    <scope>NUCLEOTIDE SEQUENCE [LARGE SCALE GENOMIC DNA]</scope>
    <source>
        <strain evidence="6 7">KCTC 33723</strain>
    </source>
</reference>